<keyword evidence="1" id="KW-0812">Transmembrane</keyword>
<proteinExistence type="predicted"/>
<evidence type="ECO:0000256" key="1">
    <source>
        <dbReference type="SAM" id="Phobius"/>
    </source>
</evidence>
<reference evidence="3" key="1">
    <citation type="journal article" date="2019" name="Int. J. Syst. Evol. Microbiol.">
        <title>The Global Catalogue of Microorganisms (GCM) 10K type strain sequencing project: providing services to taxonomists for standard genome sequencing and annotation.</title>
        <authorList>
            <consortium name="The Broad Institute Genomics Platform"/>
            <consortium name="The Broad Institute Genome Sequencing Center for Infectious Disease"/>
            <person name="Wu L."/>
            <person name="Ma J."/>
        </authorList>
    </citation>
    <scope>NUCLEOTIDE SEQUENCE [LARGE SCALE GENOMIC DNA]</scope>
    <source>
        <strain evidence="3">CCUG 43111</strain>
    </source>
</reference>
<dbReference type="RefSeq" id="WP_379757683.1">
    <property type="nucleotide sequence ID" value="NZ_JBHSMR010000013.1"/>
</dbReference>
<dbReference type="Proteomes" id="UP001596101">
    <property type="component" value="Unassembled WGS sequence"/>
</dbReference>
<protein>
    <submittedName>
        <fullName evidence="2">Uncharacterized protein</fullName>
    </submittedName>
</protein>
<evidence type="ECO:0000313" key="3">
    <source>
        <dbReference type="Proteomes" id="UP001596101"/>
    </source>
</evidence>
<keyword evidence="1" id="KW-0472">Membrane</keyword>
<dbReference type="EMBL" id="JBHSMR010000013">
    <property type="protein sequence ID" value="MFC5479704.1"/>
    <property type="molecule type" value="Genomic_DNA"/>
</dbReference>
<keyword evidence="3" id="KW-1185">Reference proteome</keyword>
<sequence length="73" mass="8020">MFDFFIPGLIIIAVAFGAIYLFTRSGSRARAWITATPNRIAGLGIAILILLWVGVLTYNESHRTDFSTSGTTR</sequence>
<keyword evidence="1" id="KW-1133">Transmembrane helix</keyword>
<evidence type="ECO:0000313" key="2">
    <source>
        <dbReference type="EMBL" id="MFC5479704.1"/>
    </source>
</evidence>
<feature type="transmembrane region" description="Helical" evidence="1">
    <location>
        <begin position="6"/>
        <end position="23"/>
    </location>
</feature>
<organism evidence="2 3">
    <name type="scientific">Massilia suwonensis</name>
    <dbReference type="NCBI Taxonomy" id="648895"/>
    <lineage>
        <taxon>Bacteria</taxon>
        <taxon>Pseudomonadati</taxon>
        <taxon>Pseudomonadota</taxon>
        <taxon>Betaproteobacteria</taxon>
        <taxon>Burkholderiales</taxon>
        <taxon>Oxalobacteraceae</taxon>
        <taxon>Telluria group</taxon>
        <taxon>Massilia</taxon>
    </lineage>
</organism>
<comment type="caution">
    <text evidence="2">The sequence shown here is derived from an EMBL/GenBank/DDBJ whole genome shotgun (WGS) entry which is preliminary data.</text>
</comment>
<feature type="transmembrane region" description="Helical" evidence="1">
    <location>
        <begin position="39"/>
        <end position="58"/>
    </location>
</feature>
<gene>
    <name evidence="2" type="ORF">ACFPQ5_16015</name>
</gene>
<name>A0ABW0MNF1_9BURK</name>
<accession>A0ABW0MNF1</accession>